<organism evidence="7 8">
    <name type="scientific">Pseudoduganella lutea</name>
    <dbReference type="NCBI Taxonomy" id="321985"/>
    <lineage>
        <taxon>Bacteria</taxon>
        <taxon>Pseudomonadati</taxon>
        <taxon>Pseudomonadota</taxon>
        <taxon>Betaproteobacteria</taxon>
        <taxon>Burkholderiales</taxon>
        <taxon>Oxalobacteraceae</taxon>
        <taxon>Telluria group</taxon>
        <taxon>Pseudoduganella</taxon>
    </lineage>
</organism>
<dbReference type="UniPathway" id="UPA00241">
    <property type="reaction ID" value="UER00353"/>
</dbReference>
<keyword evidence="2 3" id="KW-0456">Lyase</keyword>
<gene>
    <name evidence="3 7" type="primary">coaBC</name>
    <name evidence="7" type="ORF">EWM63_18800</name>
</gene>
<dbReference type="GO" id="GO:0071513">
    <property type="term" value="C:phosphopantothenoylcysteine decarboxylase complex"/>
    <property type="evidence" value="ECO:0007669"/>
    <property type="project" value="TreeGrafter"/>
</dbReference>
<comment type="catalytic activity">
    <reaction evidence="3 4">
        <text>(R)-4'-phosphopantothenate + L-cysteine + CTP = N-[(R)-4-phosphopantothenoyl]-L-cysteine + CMP + diphosphate + H(+)</text>
        <dbReference type="Rhea" id="RHEA:19397"/>
        <dbReference type="ChEBI" id="CHEBI:10986"/>
        <dbReference type="ChEBI" id="CHEBI:15378"/>
        <dbReference type="ChEBI" id="CHEBI:33019"/>
        <dbReference type="ChEBI" id="CHEBI:35235"/>
        <dbReference type="ChEBI" id="CHEBI:37563"/>
        <dbReference type="ChEBI" id="CHEBI:59458"/>
        <dbReference type="ChEBI" id="CHEBI:60377"/>
        <dbReference type="EC" id="6.3.2.5"/>
    </reaction>
</comment>
<keyword evidence="1 3" id="KW-0210">Decarboxylase</keyword>
<dbReference type="InterPro" id="IPR035929">
    <property type="entry name" value="CoaB-like_sf"/>
</dbReference>
<dbReference type="Pfam" id="PF04127">
    <property type="entry name" value="DFP"/>
    <property type="match status" value="1"/>
</dbReference>
<dbReference type="InterPro" id="IPR007085">
    <property type="entry name" value="DNA/pantothenate-metab_flavo_C"/>
</dbReference>
<evidence type="ECO:0000256" key="2">
    <source>
        <dbReference type="ARBA" id="ARBA00023239"/>
    </source>
</evidence>
<evidence type="ECO:0000256" key="3">
    <source>
        <dbReference type="HAMAP-Rule" id="MF_02225"/>
    </source>
</evidence>
<dbReference type="Gene3D" id="3.40.50.1950">
    <property type="entry name" value="Flavin prenyltransferase-like"/>
    <property type="match status" value="1"/>
</dbReference>
<dbReference type="EC" id="6.3.2.5" evidence="3"/>
<evidence type="ECO:0000313" key="8">
    <source>
        <dbReference type="Proteomes" id="UP000290637"/>
    </source>
</evidence>
<dbReference type="InterPro" id="IPR036551">
    <property type="entry name" value="Flavin_trans-like"/>
</dbReference>
<accession>A0A4P6L036</accession>
<comment type="caution">
    <text evidence="3">Lacks conserved residue(s) required for the propagation of feature annotation.</text>
</comment>
<comment type="function">
    <text evidence="4">Catalyzes two steps in the biosynthesis of coenzyme A. In the first step cysteine is conjugated to 4'-phosphopantothenate to form 4-phosphopantothenoylcysteine, in the latter compound is decarboxylated to form 4'-phosphopantotheine.</text>
</comment>
<keyword evidence="3" id="KW-0479">Metal-binding</keyword>
<dbReference type="Pfam" id="PF02441">
    <property type="entry name" value="Flavoprotein"/>
    <property type="match status" value="1"/>
</dbReference>
<feature type="active site" description="Proton donor" evidence="3">
    <location>
        <position position="160"/>
    </location>
</feature>
<feature type="region of interest" description="Phosphopantothenate--cysteine ligase" evidence="3">
    <location>
        <begin position="192"/>
        <end position="410"/>
    </location>
</feature>
<keyword evidence="3 4" id="KW-0288">FMN</keyword>
<dbReference type="RefSeq" id="WP_130187901.1">
    <property type="nucleotide sequence ID" value="NZ_CP035913.1"/>
</dbReference>
<dbReference type="KEGG" id="plue:EWM63_18800"/>
<protein>
    <recommendedName>
        <fullName evidence="3">Coenzyme A biosynthesis bifunctional protein CoaBC</fullName>
    </recommendedName>
    <alternativeName>
        <fullName evidence="3">DNA/pantothenate metabolism flavoprotein</fullName>
    </alternativeName>
    <alternativeName>
        <fullName evidence="3">Phosphopantothenoylcysteine synthetase/decarboxylase</fullName>
        <shortName evidence="3">PPCS-PPCDC</shortName>
    </alternativeName>
    <domain>
        <recommendedName>
            <fullName evidence="3">Phosphopantothenoylcysteine decarboxylase</fullName>
            <shortName evidence="3">PPC decarboxylase</shortName>
            <shortName evidence="3">PPC-DC</shortName>
            <ecNumber evidence="3">4.1.1.36</ecNumber>
        </recommendedName>
        <alternativeName>
            <fullName evidence="3">CoaC</fullName>
        </alternativeName>
    </domain>
    <domain>
        <recommendedName>
            <fullName evidence="3">Phosphopantothenate--cysteine ligase</fullName>
            <ecNumber evidence="3">6.3.2.5</ecNumber>
        </recommendedName>
        <alternativeName>
            <fullName evidence="3">CoaB</fullName>
        </alternativeName>
        <alternativeName>
            <fullName evidence="3">Phosphopantothenoylcysteine synthetase</fullName>
            <shortName evidence="3">PPC synthetase</shortName>
            <shortName evidence="3">PPC-S</shortName>
        </alternativeName>
    </domain>
</protein>
<dbReference type="EC" id="4.1.1.36" evidence="3"/>
<evidence type="ECO:0000256" key="4">
    <source>
        <dbReference type="RuleBase" id="RU364078"/>
    </source>
</evidence>
<dbReference type="PROSITE" id="PS51257">
    <property type="entry name" value="PROKAR_LIPOPROTEIN"/>
    <property type="match status" value="1"/>
</dbReference>
<comment type="cofactor">
    <cofactor evidence="3">
        <name>Mg(2+)</name>
        <dbReference type="ChEBI" id="CHEBI:18420"/>
    </cofactor>
</comment>
<dbReference type="EMBL" id="CP035913">
    <property type="protein sequence ID" value="QBE64786.1"/>
    <property type="molecule type" value="Genomic_DNA"/>
</dbReference>
<dbReference type="AlphaFoldDB" id="A0A4P6L036"/>
<feature type="domain" description="DNA/pantothenate metabolism flavoprotein C-terminal" evidence="6">
    <location>
        <begin position="187"/>
        <end position="401"/>
    </location>
</feature>
<dbReference type="GO" id="GO:0004633">
    <property type="term" value="F:phosphopantothenoylcysteine decarboxylase activity"/>
    <property type="evidence" value="ECO:0007669"/>
    <property type="project" value="UniProtKB-UniRule"/>
</dbReference>
<dbReference type="GO" id="GO:0046872">
    <property type="term" value="F:metal ion binding"/>
    <property type="evidence" value="ECO:0007669"/>
    <property type="project" value="UniProtKB-KW"/>
</dbReference>
<keyword evidence="8" id="KW-1185">Reference proteome</keyword>
<comment type="pathway">
    <text evidence="3 4">Cofactor biosynthesis; coenzyme A biosynthesis; CoA from (R)-pantothenate: step 2/5.</text>
</comment>
<dbReference type="SUPFAM" id="SSF102645">
    <property type="entry name" value="CoaB-like"/>
    <property type="match status" value="1"/>
</dbReference>
<dbReference type="GO" id="GO:0015937">
    <property type="term" value="P:coenzyme A biosynthetic process"/>
    <property type="evidence" value="ECO:0007669"/>
    <property type="project" value="UniProtKB-UniRule"/>
</dbReference>
<keyword evidence="3 4" id="KW-0436">Ligase</keyword>
<dbReference type="PANTHER" id="PTHR14359:SF6">
    <property type="entry name" value="PHOSPHOPANTOTHENOYLCYSTEINE DECARBOXYLASE"/>
    <property type="match status" value="1"/>
</dbReference>
<proteinExistence type="inferred from homology"/>
<dbReference type="GO" id="GO:0010181">
    <property type="term" value="F:FMN binding"/>
    <property type="evidence" value="ECO:0007669"/>
    <property type="project" value="UniProtKB-UniRule"/>
</dbReference>
<feature type="region of interest" description="Phosphopantothenoylcysteine decarboxylase" evidence="3">
    <location>
        <begin position="1"/>
        <end position="191"/>
    </location>
</feature>
<comment type="cofactor">
    <cofactor evidence="3">
        <name>FMN</name>
        <dbReference type="ChEBI" id="CHEBI:58210"/>
    </cofactor>
    <text evidence="3">Binds 1 FMN per subunit.</text>
</comment>
<reference evidence="7 8" key="1">
    <citation type="submission" date="2019-02" db="EMBL/GenBank/DDBJ databases">
        <title>Draft Genome Sequences of Six Type Strains of the Genus Massilia.</title>
        <authorList>
            <person name="Miess H."/>
            <person name="Frediansyhah A."/>
            <person name="Gross H."/>
        </authorList>
    </citation>
    <scope>NUCLEOTIDE SEQUENCE [LARGE SCALE GENOMIC DNA]</scope>
    <source>
        <strain evidence="7 8">DSM 17473</strain>
    </source>
</reference>
<evidence type="ECO:0000313" key="7">
    <source>
        <dbReference type="EMBL" id="QBE64786.1"/>
    </source>
</evidence>
<comment type="pathway">
    <text evidence="3 4">Cofactor biosynthesis; coenzyme A biosynthesis; CoA from (R)-pantothenate: step 3/5.</text>
</comment>
<dbReference type="Gene3D" id="3.40.50.10300">
    <property type="entry name" value="CoaB-like"/>
    <property type="match status" value="1"/>
</dbReference>
<dbReference type="InterPro" id="IPR003382">
    <property type="entry name" value="Flavoprotein"/>
</dbReference>
<keyword evidence="3" id="KW-0460">Magnesium</keyword>
<dbReference type="InterPro" id="IPR005252">
    <property type="entry name" value="CoaBC"/>
</dbReference>
<dbReference type="OrthoDB" id="9802554at2"/>
<dbReference type="GO" id="GO:0004632">
    <property type="term" value="F:phosphopantothenate--cysteine ligase activity"/>
    <property type="evidence" value="ECO:0007669"/>
    <property type="project" value="UniProtKB-UniRule"/>
</dbReference>
<feature type="binding site" evidence="3">
    <location>
        <begin position="312"/>
        <end position="315"/>
    </location>
    <ligand>
        <name>CTP</name>
        <dbReference type="ChEBI" id="CHEBI:37563"/>
    </ligand>
</feature>
<feature type="binding site" evidence="3">
    <location>
        <position position="351"/>
    </location>
    <ligand>
        <name>CTP</name>
        <dbReference type="ChEBI" id="CHEBI:37563"/>
    </ligand>
</feature>
<dbReference type="SUPFAM" id="SSF52507">
    <property type="entry name" value="Homo-oligomeric flavin-containing Cys decarboxylases, HFCD"/>
    <property type="match status" value="1"/>
</dbReference>
<comment type="function">
    <text evidence="3">Catalyzes two sequential steps in the biosynthesis of coenzyme A. In the first step cysteine is conjugated to 4'-phosphopantothenate to form 4-phosphopantothenoylcysteine. In the second step the latter compound is decarboxylated to form 4'-phosphopantotheine.</text>
</comment>
<name>A0A4P6L036_9BURK</name>
<sequence length="410" mass="43719">MELTGKKIVLGLSGGVACYKAAELCRSLTKEGASVQVVMTDAATHFITAVTMQALSGKPVYTDQWDPRVDNNMAHIDVTRNADAIVIAPCSADFIRKLAHGACDDLLSTMCLARPRHVPLLVAPAMNVEMWTNPATQRNAAQLGEDGIRILGPAAGEQACGEVGMGRMLEPQQLLDEIVAAFQPKVMAGKRILITAGPTFEAIDPVRGITNLSSGKMGYAVARAAREAGADVTLISGPTALPTPHGVARIDVQSAQQMMDAVNRHIDGQHVFIAVAAVADWRVVNPSTQKVKKTEGGAGGAKGPDLQFEQNPDILATIAARTTLAGYPYCVGFAAESENLLEYGSAKRERKGIPLLVGNIGHHTFGQDDNTIVLFDEHGHTILPQAPKLTLARQLISEISKRISKHSLFQ</sequence>
<feature type="binding site" evidence="3">
    <location>
        <position position="333"/>
    </location>
    <ligand>
        <name>CTP</name>
        <dbReference type="ChEBI" id="CHEBI:37563"/>
    </ligand>
</feature>
<comment type="similarity">
    <text evidence="3 4">In the C-terminal section; belongs to the PPC synthetase family.</text>
</comment>
<feature type="binding site" evidence="3">
    <location>
        <position position="280"/>
    </location>
    <ligand>
        <name>CTP</name>
        <dbReference type="ChEBI" id="CHEBI:37563"/>
    </ligand>
</feature>
<keyword evidence="3" id="KW-0511">Multifunctional enzyme</keyword>
<dbReference type="PANTHER" id="PTHR14359">
    <property type="entry name" value="HOMO-OLIGOMERIC FLAVIN CONTAINING CYS DECARBOXYLASE FAMILY"/>
    <property type="match status" value="1"/>
</dbReference>
<dbReference type="NCBIfam" id="TIGR00521">
    <property type="entry name" value="coaBC_dfp"/>
    <property type="match status" value="1"/>
</dbReference>
<dbReference type="Proteomes" id="UP000290637">
    <property type="component" value="Chromosome"/>
</dbReference>
<evidence type="ECO:0000256" key="1">
    <source>
        <dbReference type="ARBA" id="ARBA00022793"/>
    </source>
</evidence>
<comment type="similarity">
    <text evidence="3 4">In the N-terminal section; belongs to the HFCD (homo-oligomeric flavin containing Cys decarboxylase) superfamily.</text>
</comment>
<dbReference type="GO" id="GO:0015941">
    <property type="term" value="P:pantothenate catabolic process"/>
    <property type="evidence" value="ECO:0007669"/>
    <property type="project" value="InterPro"/>
</dbReference>
<evidence type="ECO:0000259" key="6">
    <source>
        <dbReference type="Pfam" id="PF04127"/>
    </source>
</evidence>
<evidence type="ECO:0000259" key="5">
    <source>
        <dbReference type="Pfam" id="PF02441"/>
    </source>
</evidence>
<keyword evidence="3 4" id="KW-0285">Flavoprotein</keyword>
<feature type="binding site" evidence="3">
    <location>
        <position position="347"/>
    </location>
    <ligand>
        <name>CTP</name>
        <dbReference type="ChEBI" id="CHEBI:37563"/>
    </ligand>
</feature>
<feature type="domain" description="Flavoprotein" evidence="5">
    <location>
        <begin position="6"/>
        <end position="180"/>
    </location>
</feature>
<comment type="catalytic activity">
    <reaction evidence="3 4">
        <text>N-[(R)-4-phosphopantothenoyl]-L-cysteine + H(+) = (R)-4'-phosphopantetheine + CO2</text>
        <dbReference type="Rhea" id="RHEA:16793"/>
        <dbReference type="ChEBI" id="CHEBI:15378"/>
        <dbReference type="ChEBI" id="CHEBI:16526"/>
        <dbReference type="ChEBI" id="CHEBI:59458"/>
        <dbReference type="ChEBI" id="CHEBI:61723"/>
        <dbReference type="EC" id="4.1.1.36"/>
    </reaction>
</comment>
<dbReference type="HAMAP" id="MF_02225">
    <property type="entry name" value="CoaBC"/>
    <property type="match status" value="1"/>
</dbReference>
<feature type="binding site" evidence="3">
    <location>
        <position position="290"/>
    </location>
    <ligand>
        <name>CTP</name>
        <dbReference type="ChEBI" id="CHEBI:37563"/>
    </ligand>
</feature>